<dbReference type="Gene3D" id="3.40.630.30">
    <property type="match status" value="1"/>
</dbReference>
<dbReference type="InterPro" id="IPR000182">
    <property type="entry name" value="GNAT_dom"/>
</dbReference>
<protein>
    <submittedName>
        <fullName evidence="4">GNAT family N-acetyltransferase</fullName>
    </submittedName>
</protein>
<sequence>MKFRKANKNDLPAIVQMLADDALGKTRELYSNPLPESYYRAFDIISADNNQELIVVEDEANEVVGTLQLSHITYIAHKGTMVTQVEAVRIRSDKRSQGIGDAMFQWVIVRAREKGARVVQLTTDKQRPDAKRFYEKLGFVASHEGMKLKL</sequence>
<keyword evidence="2" id="KW-0012">Acyltransferase</keyword>
<dbReference type="OrthoDB" id="9789603at2"/>
<evidence type="ECO:0000256" key="1">
    <source>
        <dbReference type="ARBA" id="ARBA00022679"/>
    </source>
</evidence>
<dbReference type="PANTHER" id="PTHR43800:SF1">
    <property type="entry name" value="PEPTIDYL-LYSINE N-ACETYLTRANSFERASE YJAB"/>
    <property type="match status" value="1"/>
</dbReference>
<dbReference type="CDD" id="cd04301">
    <property type="entry name" value="NAT_SF"/>
    <property type="match status" value="1"/>
</dbReference>
<evidence type="ECO:0000313" key="5">
    <source>
        <dbReference type="Proteomes" id="UP000251889"/>
    </source>
</evidence>
<reference evidence="4 5" key="1">
    <citation type="submission" date="2018-06" db="EMBL/GenBank/DDBJ databases">
        <title>Chryseolinea flavus sp. nov., a member of the phylum Bacteroidetes isolated from soil.</title>
        <authorList>
            <person name="Li Y."/>
            <person name="Wang J."/>
        </authorList>
    </citation>
    <scope>NUCLEOTIDE SEQUENCE [LARGE SCALE GENOMIC DNA]</scope>
    <source>
        <strain evidence="4 5">SDU1-6</strain>
    </source>
</reference>
<accession>A0A364Y2J2</accession>
<dbReference type="PANTHER" id="PTHR43800">
    <property type="entry name" value="PEPTIDYL-LYSINE N-ACETYLTRANSFERASE YJAB"/>
    <property type="match status" value="1"/>
</dbReference>
<dbReference type="Pfam" id="PF00583">
    <property type="entry name" value="Acetyltransf_1"/>
    <property type="match status" value="1"/>
</dbReference>
<keyword evidence="1 4" id="KW-0808">Transferase</keyword>
<dbReference type="Proteomes" id="UP000251889">
    <property type="component" value="Unassembled WGS sequence"/>
</dbReference>
<dbReference type="PROSITE" id="PS51186">
    <property type="entry name" value="GNAT"/>
    <property type="match status" value="1"/>
</dbReference>
<feature type="domain" description="N-acetyltransferase" evidence="3">
    <location>
        <begin position="1"/>
        <end position="150"/>
    </location>
</feature>
<dbReference type="RefSeq" id="WP_112747132.1">
    <property type="nucleotide sequence ID" value="NZ_QMFY01000005.1"/>
</dbReference>
<dbReference type="SUPFAM" id="SSF55729">
    <property type="entry name" value="Acyl-CoA N-acyltransferases (Nat)"/>
    <property type="match status" value="1"/>
</dbReference>
<keyword evidence="5" id="KW-1185">Reference proteome</keyword>
<evidence type="ECO:0000259" key="3">
    <source>
        <dbReference type="PROSITE" id="PS51186"/>
    </source>
</evidence>
<proteinExistence type="predicted"/>
<name>A0A364Y2J2_9BACT</name>
<dbReference type="AlphaFoldDB" id="A0A364Y2J2"/>
<dbReference type="EMBL" id="QMFY01000005">
    <property type="protein sequence ID" value="RAW00976.1"/>
    <property type="molecule type" value="Genomic_DNA"/>
</dbReference>
<dbReference type="InterPro" id="IPR016181">
    <property type="entry name" value="Acyl_CoA_acyltransferase"/>
</dbReference>
<evidence type="ECO:0000313" key="4">
    <source>
        <dbReference type="EMBL" id="RAW00976.1"/>
    </source>
</evidence>
<comment type="caution">
    <text evidence="4">The sequence shown here is derived from an EMBL/GenBank/DDBJ whole genome shotgun (WGS) entry which is preliminary data.</text>
</comment>
<gene>
    <name evidence="4" type="ORF">DQQ10_12105</name>
</gene>
<evidence type="ECO:0000256" key="2">
    <source>
        <dbReference type="ARBA" id="ARBA00023315"/>
    </source>
</evidence>
<dbReference type="GO" id="GO:0016747">
    <property type="term" value="F:acyltransferase activity, transferring groups other than amino-acyl groups"/>
    <property type="evidence" value="ECO:0007669"/>
    <property type="project" value="InterPro"/>
</dbReference>
<organism evidence="4 5">
    <name type="scientific">Pseudochryseolinea flava</name>
    <dbReference type="NCBI Taxonomy" id="2059302"/>
    <lineage>
        <taxon>Bacteria</taxon>
        <taxon>Pseudomonadati</taxon>
        <taxon>Bacteroidota</taxon>
        <taxon>Cytophagia</taxon>
        <taxon>Cytophagales</taxon>
        <taxon>Fulvivirgaceae</taxon>
        <taxon>Pseudochryseolinea</taxon>
    </lineage>
</organism>